<protein>
    <submittedName>
        <fullName evidence="1">Uncharacterized protein</fullName>
    </submittedName>
</protein>
<keyword evidence="2" id="KW-1185">Reference proteome</keyword>
<dbReference type="Proteomes" id="UP001233172">
    <property type="component" value="Unassembled WGS sequence"/>
</dbReference>
<comment type="caution">
    <text evidence="1">The sequence shown here is derived from an EMBL/GenBank/DDBJ whole genome shotgun (WGS) entry which is preliminary data.</text>
</comment>
<dbReference type="AlphaFoldDB" id="A0AAD8BGF9"/>
<reference evidence="1" key="2">
    <citation type="submission" date="2023-04" db="EMBL/GenBank/DDBJ databases">
        <authorList>
            <person name="Bu L."/>
            <person name="Lu L."/>
            <person name="Laidemitt M.R."/>
            <person name="Zhang S.M."/>
            <person name="Mutuku M."/>
            <person name="Mkoji G."/>
            <person name="Steinauer M."/>
            <person name="Loker E.S."/>
        </authorList>
    </citation>
    <scope>NUCLEOTIDE SEQUENCE</scope>
    <source>
        <strain evidence="1">KasaAsao</strain>
        <tissue evidence="1">Whole Snail</tissue>
    </source>
</reference>
<gene>
    <name evidence="1" type="ORF">Bpfe_016371</name>
</gene>
<name>A0AAD8BGF9_BIOPF</name>
<organism evidence="1 2">
    <name type="scientific">Biomphalaria pfeifferi</name>
    <name type="common">Bloodfluke planorb</name>
    <name type="synonym">Freshwater snail</name>
    <dbReference type="NCBI Taxonomy" id="112525"/>
    <lineage>
        <taxon>Eukaryota</taxon>
        <taxon>Metazoa</taxon>
        <taxon>Spiralia</taxon>
        <taxon>Lophotrochozoa</taxon>
        <taxon>Mollusca</taxon>
        <taxon>Gastropoda</taxon>
        <taxon>Heterobranchia</taxon>
        <taxon>Euthyneura</taxon>
        <taxon>Panpulmonata</taxon>
        <taxon>Hygrophila</taxon>
        <taxon>Lymnaeoidea</taxon>
        <taxon>Planorbidae</taxon>
        <taxon>Biomphalaria</taxon>
    </lineage>
</organism>
<evidence type="ECO:0000313" key="2">
    <source>
        <dbReference type="Proteomes" id="UP001233172"/>
    </source>
</evidence>
<sequence>MSIRKPVTLSMTELFPPRSHTSHRTLLEAYPTGHSSITYNHPPILSPPSLPRSLIPAPLLRHFRPAL</sequence>
<accession>A0AAD8BGF9</accession>
<proteinExistence type="predicted"/>
<dbReference type="EMBL" id="JASAOG010000080">
    <property type="protein sequence ID" value="KAK0054104.1"/>
    <property type="molecule type" value="Genomic_DNA"/>
</dbReference>
<reference evidence="1" key="1">
    <citation type="journal article" date="2023" name="PLoS Negl. Trop. Dis.">
        <title>A genome sequence for Biomphalaria pfeifferi, the major vector snail for the human-infecting parasite Schistosoma mansoni.</title>
        <authorList>
            <person name="Bu L."/>
            <person name="Lu L."/>
            <person name="Laidemitt M.R."/>
            <person name="Zhang S.M."/>
            <person name="Mutuku M."/>
            <person name="Mkoji G."/>
            <person name="Steinauer M."/>
            <person name="Loker E.S."/>
        </authorList>
    </citation>
    <scope>NUCLEOTIDE SEQUENCE</scope>
    <source>
        <strain evidence="1">KasaAsao</strain>
    </source>
</reference>
<evidence type="ECO:0000313" key="1">
    <source>
        <dbReference type="EMBL" id="KAK0054104.1"/>
    </source>
</evidence>